<dbReference type="AlphaFoldDB" id="A0A4Q9MEG0"/>
<dbReference type="SUPFAM" id="SSF82199">
    <property type="entry name" value="SET domain"/>
    <property type="match status" value="1"/>
</dbReference>
<dbReference type="EMBL" id="ML143456">
    <property type="protein sequence ID" value="TBU25750.1"/>
    <property type="molecule type" value="Genomic_DNA"/>
</dbReference>
<evidence type="ECO:0000256" key="1">
    <source>
        <dbReference type="SAM" id="MobiDB-lite"/>
    </source>
</evidence>
<dbReference type="InterPro" id="IPR053185">
    <property type="entry name" value="SET_domain_protein"/>
</dbReference>
<feature type="region of interest" description="Disordered" evidence="1">
    <location>
        <begin position="587"/>
        <end position="608"/>
    </location>
</feature>
<accession>A0A4Q9MEG0</accession>
<feature type="domain" description="SET" evidence="2">
    <location>
        <begin position="269"/>
        <end position="429"/>
    </location>
</feature>
<feature type="compositionally biased region" description="Basic and acidic residues" evidence="1">
    <location>
        <begin position="12"/>
        <end position="29"/>
    </location>
</feature>
<gene>
    <name evidence="3" type="ORF">BD311DRAFT_741031</name>
</gene>
<evidence type="ECO:0000259" key="2">
    <source>
        <dbReference type="PROSITE" id="PS50280"/>
    </source>
</evidence>
<dbReference type="Gene3D" id="2.170.270.10">
    <property type="entry name" value="SET domain"/>
    <property type="match status" value="1"/>
</dbReference>
<dbReference type="PANTHER" id="PTHR47332:SF4">
    <property type="entry name" value="SET DOMAIN-CONTAINING PROTEIN 5"/>
    <property type="match status" value="1"/>
</dbReference>
<dbReference type="Proteomes" id="UP000292957">
    <property type="component" value="Unassembled WGS sequence"/>
</dbReference>
<dbReference type="OrthoDB" id="5945798at2759"/>
<dbReference type="PANTHER" id="PTHR47332">
    <property type="entry name" value="SET DOMAIN-CONTAINING PROTEIN 5"/>
    <property type="match status" value="1"/>
</dbReference>
<proteinExistence type="predicted"/>
<evidence type="ECO:0000313" key="3">
    <source>
        <dbReference type="EMBL" id="TBU25750.1"/>
    </source>
</evidence>
<dbReference type="Pfam" id="PF00856">
    <property type="entry name" value="SET"/>
    <property type="match status" value="1"/>
</dbReference>
<name>A0A4Q9MEG0_9APHY</name>
<feature type="region of interest" description="Disordered" evidence="1">
    <location>
        <begin position="1"/>
        <end position="31"/>
    </location>
</feature>
<dbReference type="SMART" id="SM00317">
    <property type="entry name" value="SET"/>
    <property type="match status" value="1"/>
</dbReference>
<dbReference type="CDD" id="cd20071">
    <property type="entry name" value="SET_SMYD"/>
    <property type="match status" value="1"/>
</dbReference>
<protein>
    <submittedName>
        <fullName evidence="3">SET domain-containing protein</fullName>
    </submittedName>
</protein>
<organism evidence="3">
    <name type="scientific">Dichomitus squalens</name>
    <dbReference type="NCBI Taxonomy" id="114155"/>
    <lineage>
        <taxon>Eukaryota</taxon>
        <taxon>Fungi</taxon>
        <taxon>Dikarya</taxon>
        <taxon>Basidiomycota</taxon>
        <taxon>Agaricomycotina</taxon>
        <taxon>Agaricomycetes</taxon>
        <taxon>Polyporales</taxon>
        <taxon>Polyporaceae</taxon>
        <taxon>Dichomitus</taxon>
    </lineage>
</organism>
<dbReference type="InterPro" id="IPR001214">
    <property type="entry name" value="SET_dom"/>
</dbReference>
<reference evidence="3" key="1">
    <citation type="submission" date="2019-01" db="EMBL/GenBank/DDBJ databases">
        <title>Draft genome sequences of three monokaryotic isolates of the white-rot basidiomycete fungus Dichomitus squalens.</title>
        <authorList>
            <consortium name="DOE Joint Genome Institute"/>
            <person name="Lopez S.C."/>
            <person name="Andreopoulos B."/>
            <person name="Pangilinan J."/>
            <person name="Lipzen A."/>
            <person name="Riley R."/>
            <person name="Ahrendt S."/>
            <person name="Ng V."/>
            <person name="Barry K."/>
            <person name="Daum C."/>
            <person name="Grigoriev I.V."/>
            <person name="Hilden K.S."/>
            <person name="Makela M.R."/>
            <person name="de Vries R.P."/>
        </authorList>
    </citation>
    <scope>NUCLEOTIDE SEQUENCE [LARGE SCALE GENOMIC DNA]</scope>
    <source>
        <strain evidence="3">OM18370.1</strain>
    </source>
</reference>
<dbReference type="InterPro" id="IPR046341">
    <property type="entry name" value="SET_dom_sf"/>
</dbReference>
<dbReference type="PROSITE" id="PS50280">
    <property type="entry name" value="SET"/>
    <property type="match status" value="1"/>
</dbReference>
<sequence length="608" mass="66482">MSNVRSMAARATQERDGSVRRSHGKDSGTHHIARTLRVHPLPTQIPEARLKSDPLTVLKRFHSREGIVHTGHATEFSVEQLSLKVRDFLHANPFYRSDKNFVLSTKIIYYGVATKKSRNFGGPLVFFVTSSRMYRASTWDTVDLLGNNGHQERDRYLAICGRIEGPYYIPSSDEALFRALMYNVDRPSSQGSIRQASDNVPPASFVAIPDVRVLDDYVPLNSTPNISPDAVPFETLLISDHVSPDEGGVASVALLHAENASALCLAKFAPIALTLTPRHHISDAGESGLGLFATTNIARGELVLRERPLIVYPQMLPFYSTRPAGQQYPELERAMELMSPDKQEAFFGLMNAQQEEPSLVKGIIDTNALYVGSLPGAPHQYAGVCEHISRINHSCSPNAAYRFDLAAFAFEVRALFPIRPGEQVSIAYTDPALPRAARQHALLSSYGFTCACPVCSLPSAALSLSEMRRRLIARADADAAARDAALARWACTPSLPDAHGAAGDATYVGLFEAERLYYEPVWEGFVGRLCRAACARGDAEGAQGWAALAADVCRAYTGEGRGWDAVAAGPERTGWWGVRARAVEEAARERRERGDEDELQERAGADGA</sequence>